<keyword evidence="1" id="KW-0175">Coiled coil</keyword>
<dbReference type="PANTHER" id="PTHR47219">
    <property type="entry name" value="RAB GTPASE-ACTIVATING PROTEIN 1-LIKE"/>
    <property type="match status" value="1"/>
</dbReference>
<dbReference type="InterPro" id="IPR050302">
    <property type="entry name" value="Rab_GAP_TBC_domain"/>
</dbReference>
<dbReference type="Proteomes" id="UP001497453">
    <property type="component" value="Chromosome 9"/>
</dbReference>
<feature type="region of interest" description="Disordered" evidence="2">
    <location>
        <begin position="519"/>
        <end position="583"/>
    </location>
</feature>
<dbReference type="InterPro" id="IPR035969">
    <property type="entry name" value="Rab-GAP_TBC_sf"/>
</dbReference>
<evidence type="ECO:0000313" key="5">
    <source>
        <dbReference type="Proteomes" id="UP001497453"/>
    </source>
</evidence>
<feature type="region of interest" description="Disordered" evidence="2">
    <location>
        <begin position="605"/>
        <end position="642"/>
    </location>
</feature>
<dbReference type="Pfam" id="PF00566">
    <property type="entry name" value="RabGAP-TBC"/>
    <property type="match status" value="1"/>
</dbReference>
<feature type="compositionally biased region" description="Polar residues" evidence="2">
    <location>
        <begin position="605"/>
        <end position="640"/>
    </location>
</feature>
<gene>
    <name evidence="4" type="ORF">GFSPODELE1_LOCUS10451</name>
</gene>
<sequence length="1215" mass="133472">MTSPVPAHLSTPVHSHPLLADEGSSRGRRSRGREERDLTKSPTTSYFTLKAQLETSAQEGTRHTGGNWDGSVRGYGDRKKDKPAPIIVVESASGTIFTPSNKASGNLQSLFSNQPNNDVTSQVLATRWHEYSDEAIQSTISSLDSTELPSHSSSHPYHTALRVLSSTVDRLSKARTELEESRKMLLEKETARKARGEELLKQLLPSERDVARRVLQSLFPDDVEEDHQVQRKHSMVSLTESLTEAIQDEVPILRSHADNAELTPTPEMPTVTETRTEDDVPVREESPSSEAAGTADDAKEGADTSSNPTESVKSERPLLGEWMGTWWIKGKPKNGRAESPFTDDDPTLRGSKDAVDDDDASTRAILETRGGRRRAAKSVFGTLGFSILNSSSSSVARKRRHQSSAATTGTPPESGRVTPTTQSISGGNGDSTPSLTGTPDYSTPSLAAPSIPYIDSPTSTISRKVVDGKPPQGTSLRAIVQATRLMTSDPSSVLSDQGRETSPTIAQMAFELIRNAREEGLELREQRPKERKERRTGLSSRPERQSTQSGGDGTSSDADLTPTVARTMKPTAQKQWTHKARKRSVNLPSFASPLFGSFMAQQQKVMSPTFEPSQKAAESSISPTLQPSSGPSTTQKTRQPGSVPLESIIPINAKPPTQYLSRTYTPLTSRDFHFSIPLPDSDLLSPSYDSNARDLMTDRYGFIYEVSQYDFLLLLRAKECGNTAPACLTGIKIADRKEDNVWPEDDDHDGNSKNTMEIVKGPCDCEAEDDMADTLSVTTSSTRPPLRTYATEDAMSTISQRSRAASPASSRLRKRSSTAIGGTKSPAAMQHTSSSAILVITADTPRHVCSNTIRKLLSQLTEIHDQRQKAQRKEWDALVNQRSKATAVRSSSYVSKATISSGTGVATLLGLGTAVADEELVHTEGLIGFAQLGLSSNRDERREFDRLVRSGIPLVYRSKVWMECSGGLEMKEPGLFTDLLSSVDHETSVLREIEKDVGRTMPLNVFFGRTGAGVDKLRRVLTAYSRRNPAVGYCQGMNLVTSTLLLVHADEEEAFWVLAAIIEKILPEDFFSPSLLSSRACPLVLQDYVQEQLPKLHSHLTGLGIDLPAICFSWFLSLFTDCLPIETLFRVWDVFLVDGLDVFFRIALAILRSNEQELLVCESIPAVYVALESLPNRMWKADKLIKKELELRSIVVHADIVKRRDQHIAVLKDLS</sequence>
<dbReference type="InterPro" id="IPR000195">
    <property type="entry name" value="Rab-GAP-TBC_dom"/>
</dbReference>
<feature type="compositionally biased region" description="Low complexity" evidence="2">
    <location>
        <begin position="545"/>
        <end position="557"/>
    </location>
</feature>
<evidence type="ECO:0000259" key="3">
    <source>
        <dbReference type="PROSITE" id="PS50086"/>
    </source>
</evidence>
<dbReference type="Gene3D" id="1.10.8.270">
    <property type="entry name" value="putative rabgap domain of human tbc1 domain family member 14 like domains"/>
    <property type="match status" value="1"/>
</dbReference>
<evidence type="ECO:0000256" key="2">
    <source>
        <dbReference type="SAM" id="MobiDB-lite"/>
    </source>
</evidence>
<feature type="region of interest" description="Disordered" evidence="2">
    <location>
        <begin position="254"/>
        <end position="374"/>
    </location>
</feature>
<reference evidence="5" key="1">
    <citation type="submission" date="2024-04" db="EMBL/GenBank/DDBJ databases">
        <authorList>
            <person name="Shaw F."/>
            <person name="Minotto A."/>
        </authorList>
    </citation>
    <scope>NUCLEOTIDE SEQUENCE [LARGE SCALE GENOMIC DNA]</scope>
</reference>
<dbReference type="SUPFAM" id="SSF47923">
    <property type="entry name" value="Ypt/Rab-GAP domain of gyp1p"/>
    <property type="match status" value="2"/>
</dbReference>
<feature type="compositionally biased region" description="Low complexity" evidence="2">
    <location>
        <begin position="263"/>
        <end position="273"/>
    </location>
</feature>
<feature type="compositionally biased region" description="Polar residues" evidence="2">
    <location>
        <begin position="403"/>
        <end position="445"/>
    </location>
</feature>
<dbReference type="SMART" id="SM00164">
    <property type="entry name" value="TBC"/>
    <property type="match status" value="1"/>
</dbReference>
<feature type="coiled-coil region" evidence="1">
    <location>
        <begin position="161"/>
        <end position="191"/>
    </location>
</feature>
<keyword evidence="5" id="KW-1185">Reference proteome</keyword>
<feature type="compositionally biased region" description="Basic and acidic residues" evidence="2">
    <location>
        <begin position="274"/>
        <end position="286"/>
    </location>
</feature>
<feature type="domain" description="Rab-GAP TBC" evidence="3">
    <location>
        <begin position="951"/>
        <end position="1139"/>
    </location>
</feature>
<accession>A0ABP1E9F9</accession>
<organism evidence="4 5">
    <name type="scientific">Somion occarium</name>
    <dbReference type="NCBI Taxonomy" id="3059160"/>
    <lineage>
        <taxon>Eukaryota</taxon>
        <taxon>Fungi</taxon>
        <taxon>Dikarya</taxon>
        <taxon>Basidiomycota</taxon>
        <taxon>Agaricomycotina</taxon>
        <taxon>Agaricomycetes</taxon>
        <taxon>Polyporales</taxon>
        <taxon>Cerrenaceae</taxon>
        <taxon>Somion</taxon>
    </lineage>
</organism>
<feature type="region of interest" description="Disordered" evidence="2">
    <location>
        <begin position="1"/>
        <end position="81"/>
    </location>
</feature>
<feature type="compositionally biased region" description="Polar residues" evidence="2">
    <location>
        <begin position="40"/>
        <end position="59"/>
    </location>
</feature>
<dbReference type="EMBL" id="OZ037952">
    <property type="protein sequence ID" value="CAL1715842.1"/>
    <property type="molecule type" value="Genomic_DNA"/>
</dbReference>
<feature type="compositionally biased region" description="Basic and acidic residues" evidence="2">
    <location>
        <begin position="519"/>
        <end position="544"/>
    </location>
</feature>
<dbReference type="PROSITE" id="PS50086">
    <property type="entry name" value="TBC_RABGAP"/>
    <property type="match status" value="1"/>
</dbReference>
<evidence type="ECO:0000256" key="1">
    <source>
        <dbReference type="SAM" id="Coils"/>
    </source>
</evidence>
<evidence type="ECO:0000313" key="4">
    <source>
        <dbReference type="EMBL" id="CAL1715842.1"/>
    </source>
</evidence>
<feature type="region of interest" description="Disordered" evidence="2">
    <location>
        <begin position="778"/>
        <end position="828"/>
    </location>
</feature>
<feature type="region of interest" description="Disordered" evidence="2">
    <location>
        <begin position="391"/>
        <end position="473"/>
    </location>
</feature>
<dbReference type="Gene3D" id="1.10.472.80">
    <property type="entry name" value="Ypt/Rab-GAP domain of gyp1p, domain 3"/>
    <property type="match status" value="1"/>
</dbReference>
<dbReference type="PANTHER" id="PTHR47219:SF20">
    <property type="entry name" value="TBC1 DOMAIN FAMILY MEMBER 2B"/>
    <property type="match status" value="1"/>
</dbReference>
<protein>
    <recommendedName>
        <fullName evidence="3">Rab-GAP TBC domain-containing protein</fullName>
    </recommendedName>
</protein>
<proteinExistence type="predicted"/>
<feature type="compositionally biased region" description="Low complexity" evidence="2">
    <location>
        <begin position="799"/>
        <end position="810"/>
    </location>
</feature>
<name>A0ABP1E9F9_9APHY</name>